<feature type="region of interest" description="Disordered" evidence="1">
    <location>
        <begin position="195"/>
        <end position="220"/>
    </location>
</feature>
<accession>A0A2A9MLI6</accession>
<reference evidence="3 4" key="1">
    <citation type="submission" date="2017-09" db="EMBL/GenBank/DDBJ databases">
        <title>Genome sequencing of Besnoitia besnoiti strain Bb-Ger1.</title>
        <authorList>
            <person name="Schares G."/>
            <person name="Venepally P."/>
            <person name="Lorenzi H.A."/>
        </authorList>
    </citation>
    <scope>NUCLEOTIDE SEQUENCE [LARGE SCALE GENOMIC DNA]</scope>
    <source>
        <strain evidence="3 4">Bb-Ger1</strain>
    </source>
</reference>
<dbReference type="VEuPathDB" id="ToxoDB:BESB_004650"/>
<dbReference type="EMBL" id="NWUJ01000001">
    <property type="protein sequence ID" value="PFH38124.1"/>
    <property type="molecule type" value="Genomic_DNA"/>
</dbReference>
<dbReference type="OrthoDB" id="10651658at2759"/>
<feature type="chain" id="PRO_5012608780" evidence="2">
    <location>
        <begin position="19"/>
        <end position="220"/>
    </location>
</feature>
<name>A0A2A9MLI6_BESBE</name>
<dbReference type="Proteomes" id="UP000224006">
    <property type="component" value="Chromosome I"/>
</dbReference>
<feature type="signal peptide" evidence="2">
    <location>
        <begin position="1"/>
        <end position="18"/>
    </location>
</feature>
<comment type="caution">
    <text evidence="3">The sequence shown here is derived from an EMBL/GenBank/DDBJ whole genome shotgun (WGS) entry which is preliminary data.</text>
</comment>
<dbReference type="AlphaFoldDB" id="A0A2A9MLI6"/>
<dbReference type="RefSeq" id="XP_029222133.1">
    <property type="nucleotide sequence ID" value="XM_029359220.1"/>
</dbReference>
<evidence type="ECO:0000256" key="1">
    <source>
        <dbReference type="SAM" id="MobiDB-lite"/>
    </source>
</evidence>
<proteinExistence type="predicted"/>
<evidence type="ECO:0000256" key="2">
    <source>
        <dbReference type="SAM" id="SignalP"/>
    </source>
</evidence>
<dbReference type="KEGG" id="bbes:BESB_004650"/>
<gene>
    <name evidence="3" type="ORF">BESB_004650</name>
</gene>
<evidence type="ECO:0000313" key="4">
    <source>
        <dbReference type="Proteomes" id="UP000224006"/>
    </source>
</evidence>
<dbReference type="GeneID" id="40305528"/>
<organism evidence="3 4">
    <name type="scientific">Besnoitia besnoiti</name>
    <name type="common">Apicomplexan protozoan</name>
    <dbReference type="NCBI Taxonomy" id="94643"/>
    <lineage>
        <taxon>Eukaryota</taxon>
        <taxon>Sar</taxon>
        <taxon>Alveolata</taxon>
        <taxon>Apicomplexa</taxon>
        <taxon>Conoidasida</taxon>
        <taxon>Coccidia</taxon>
        <taxon>Eucoccidiorida</taxon>
        <taxon>Eimeriorina</taxon>
        <taxon>Sarcocystidae</taxon>
        <taxon>Besnoitia</taxon>
    </lineage>
</organism>
<protein>
    <submittedName>
        <fullName evidence="3">Uncharacterized protein</fullName>
    </submittedName>
</protein>
<sequence>MPVAPRFAFSTLSSLSSALPLFSSSSRVSSALPCAAFSSLRSPASRLCGGASLPSFWRPSPPSGGVFSPAPSAQPRRPAIPSRETALWGFTIFVNPDTAPDNKDLIVGTYNRMCISQGHIRRIRENRRRVKRVTRGEGGSFAVLKRRKERYWEMRKTRETARRVLWTDIGKLRYGQLRRLIEALHTNVTLEERKLRQETGEQAPPSAREAAAPLSRTGSP</sequence>
<keyword evidence="4" id="KW-1185">Reference proteome</keyword>
<evidence type="ECO:0000313" key="3">
    <source>
        <dbReference type="EMBL" id="PFH38124.1"/>
    </source>
</evidence>
<keyword evidence="2" id="KW-0732">Signal</keyword>